<proteinExistence type="predicted"/>
<reference evidence="2" key="2">
    <citation type="journal article" date="2015" name="Fish Shellfish Immunol.">
        <title>Early steps in the European eel (Anguilla anguilla)-Vibrio vulnificus interaction in the gills: Role of the RtxA13 toxin.</title>
        <authorList>
            <person name="Callol A."/>
            <person name="Pajuelo D."/>
            <person name="Ebbesson L."/>
            <person name="Teles M."/>
            <person name="MacKenzie S."/>
            <person name="Amaro C."/>
        </authorList>
    </citation>
    <scope>NUCLEOTIDE SEQUENCE</scope>
</reference>
<organism evidence="2">
    <name type="scientific">Anguilla anguilla</name>
    <name type="common">European freshwater eel</name>
    <name type="synonym">Muraena anguilla</name>
    <dbReference type="NCBI Taxonomy" id="7936"/>
    <lineage>
        <taxon>Eukaryota</taxon>
        <taxon>Metazoa</taxon>
        <taxon>Chordata</taxon>
        <taxon>Craniata</taxon>
        <taxon>Vertebrata</taxon>
        <taxon>Euteleostomi</taxon>
        <taxon>Actinopterygii</taxon>
        <taxon>Neopterygii</taxon>
        <taxon>Teleostei</taxon>
        <taxon>Anguilliformes</taxon>
        <taxon>Anguillidae</taxon>
        <taxon>Anguilla</taxon>
    </lineage>
</organism>
<keyword evidence="1" id="KW-0812">Transmembrane</keyword>
<protein>
    <submittedName>
        <fullName evidence="2">Uncharacterized protein</fullName>
    </submittedName>
</protein>
<reference evidence="2" key="1">
    <citation type="submission" date="2014-11" db="EMBL/GenBank/DDBJ databases">
        <authorList>
            <person name="Amaro Gonzalez C."/>
        </authorList>
    </citation>
    <scope>NUCLEOTIDE SEQUENCE</scope>
</reference>
<keyword evidence="1" id="KW-1133">Transmembrane helix</keyword>
<name>A0A0E9WLK6_ANGAN</name>
<sequence length="89" mass="10286">MHTGPPGPELCPLKGLRGLQPLLQIFCTASTSILVTIHLFCNIYSYIYIYMLKAFCLRCNVMPRTNYPAFMFHSQPFTLFNQSNLKFVY</sequence>
<dbReference type="EMBL" id="GBXM01017376">
    <property type="protein sequence ID" value="JAH91201.1"/>
    <property type="molecule type" value="Transcribed_RNA"/>
</dbReference>
<feature type="transmembrane region" description="Helical" evidence="1">
    <location>
        <begin position="22"/>
        <end position="49"/>
    </location>
</feature>
<keyword evidence="1" id="KW-0472">Membrane</keyword>
<evidence type="ECO:0000313" key="2">
    <source>
        <dbReference type="EMBL" id="JAH91201.1"/>
    </source>
</evidence>
<evidence type="ECO:0000256" key="1">
    <source>
        <dbReference type="SAM" id="Phobius"/>
    </source>
</evidence>
<dbReference type="AlphaFoldDB" id="A0A0E9WLK6"/>
<accession>A0A0E9WLK6</accession>